<reference evidence="2 3" key="1">
    <citation type="submission" date="2021-05" db="EMBL/GenBank/DDBJ databases">
        <title>Comparative genomic studies on the polysaccharide-degrading batcterial strains of the Flammeovirga genus.</title>
        <authorList>
            <person name="Zewei F."/>
            <person name="Zheng Z."/>
            <person name="Yu L."/>
            <person name="Ruyue G."/>
            <person name="Yanhong M."/>
            <person name="Yuanyuan C."/>
            <person name="Jingyan G."/>
            <person name="Wenjun H."/>
        </authorList>
    </citation>
    <scope>NUCLEOTIDE SEQUENCE [LARGE SCALE GENOMIC DNA]</scope>
    <source>
        <strain evidence="2 3">NBRC:100898</strain>
    </source>
</reference>
<evidence type="ECO:0000259" key="1">
    <source>
        <dbReference type="Pfam" id="PF13649"/>
    </source>
</evidence>
<dbReference type="GO" id="GO:0008168">
    <property type="term" value="F:methyltransferase activity"/>
    <property type="evidence" value="ECO:0007669"/>
    <property type="project" value="UniProtKB-KW"/>
</dbReference>
<dbReference type="KEGG" id="fya:KMW28_27385"/>
<gene>
    <name evidence="2" type="ORF">KMW28_27385</name>
</gene>
<dbReference type="SUPFAM" id="SSF53335">
    <property type="entry name" value="S-adenosyl-L-methionine-dependent methyltransferases"/>
    <property type="match status" value="1"/>
</dbReference>
<keyword evidence="3" id="KW-1185">Reference proteome</keyword>
<proteinExistence type="predicted"/>
<dbReference type="EMBL" id="CP076133">
    <property type="protein sequence ID" value="QWG04625.1"/>
    <property type="molecule type" value="Genomic_DNA"/>
</dbReference>
<organism evidence="2 3">
    <name type="scientific">Flammeovirga yaeyamensis</name>
    <dbReference type="NCBI Taxonomy" id="367791"/>
    <lineage>
        <taxon>Bacteria</taxon>
        <taxon>Pseudomonadati</taxon>
        <taxon>Bacteroidota</taxon>
        <taxon>Cytophagia</taxon>
        <taxon>Cytophagales</taxon>
        <taxon>Flammeovirgaceae</taxon>
        <taxon>Flammeovirga</taxon>
    </lineage>
</organism>
<keyword evidence="2" id="KW-0489">Methyltransferase</keyword>
<evidence type="ECO:0000313" key="2">
    <source>
        <dbReference type="EMBL" id="QWG04625.1"/>
    </source>
</evidence>
<dbReference type="RefSeq" id="WP_169665517.1">
    <property type="nucleotide sequence ID" value="NZ_CP076133.1"/>
</dbReference>
<evidence type="ECO:0000313" key="3">
    <source>
        <dbReference type="Proteomes" id="UP000678679"/>
    </source>
</evidence>
<dbReference type="Proteomes" id="UP000678679">
    <property type="component" value="Chromosome 2"/>
</dbReference>
<feature type="domain" description="Methyltransferase" evidence="1">
    <location>
        <begin position="64"/>
        <end position="161"/>
    </location>
</feature>
<dbReference type="InterPro" id="IPR029063">
    <property type="entry name" value="SAM-dependent_MTases_sf"/>
</dbReference>
<dbReference type="Pfam" id="PF13649">
    <property type="entry name" value="Methyltransf_25"/>
    <property type="match status" value="1"/>
</dbReference>
<dbReference type="Gene3D" id="3.40.50.150">
    <property type="entry name" value="Vaccinia Virus protein VP39"/>
    <property type="match status" value="1"/>
</dbReference>
<dbReference type="InterPro" id="IPR041698">
    <property type="entry name" value="Methyltransf_25"/>
</dbReference>
<dbReference type="GO" id="GO:0032259">
    <property type="term" value="P:methylation"/>
    <property type="evidence" value="ECO:0007669"/>
    <property type="project" value="UniProtKB-KW"/>
</dbReference>
<sequence length="237" mass="27268">MSVSFVNRSYELELLDAPNIPTEDLYQNLKELHIINHYLGGYQVMLKGIKNLLKGIDKDQKVRILDIGSGGGDTLKVIHQKLGNKYNLDLVGVDLKSDCIQYSTTNCIGLPIQFIQSDYRNLIHDQEKFDIIVSSLFCHHLDDTSLIELFSWMQNNAKIGGVVNDLHRHPLAYFSIKWITKLLSNSYLVKNDAPLSVARSFKKNDFTKLLEKANVSQYQLKWYWAFRWLLTFKNIGG</sequence>
<dbReference type="CDD" id="cd02440">
    <property type="entry name" value="AdoMet_MTases"/>
    <property type="match status" value="1"/>
</dbReference>
<accession>A0AAX1NDY1</accession>
<name>A0AAX1NDY1_9BACT</name>
<dbReference type="AlphaFoldDB" id="A0AAX1NDY1"/>
<protein>
    <submittedName>
        <fullName evidence="2">Methyltransferase domain-containing protein</fullName>
    </submittedName>
</protein>
<keyword evidence="2" id="KW-0808">Transferase</keyword>